<dbReference type="Proteomes" id="UP000299102">
    <property type="component" value="Unassembled WGS sequence"/>
</dbReference>
<comment type="caution">
    <text evidence="1">The sequence shown here is derived from an EMBL/GenBank/DDBJ whole genome shotgun (WGS) entry which is preliminary data.</text>
</comment>
<dbReference type="EMBL" id="BGZK01002650">
    <property type="protein sequence ID" value="GBP95560.1"/>
    <property type="molecule type" value="Genomic_DNA"/>
</dbReference>
<organism evidence="1 2">
    <name type="scientific">Eumeta variegata</name>
    <name type="common">Bagworm moth</name>
    <name type="synonym">Eumeta japonica</name>
    <dbReference type="NCBI Taxonomy" id="151549"/>
    <lineage>
        <taxon>Eukaryota</taxon>
        <taxon>Metazoa</taxon>
        <taxon>Ecdysozoa</taxon>
        <taxon>Arthropoda</taxon>
        <taxon>Hexapoda</taxon>
        <taxon>Insecta</taxon>
        <taxon>Pterygota</taxon>
        <taxon>Neoptera</taxon>
        <taxon>Endopterygota</taxon>
        <taxon>Lepidoptera</taxon>
        <taxon>Glossata</taxon>
        <taxon>Ditrysia</taxon>
        <taxon>Tineoidea</taxon>
        <taxon>Psychidae</taxon>
        <taxon>Oiketicinae</taxon>
        <taxon>Eumeta</taxon>
    </lineage>
</organism>
<reference evidence="1 2" key="1">
    <citation type="journal article" date="2019" name="Commun. Biol.">
        <title>The bagworm genome reveals a unique fibroin gene that provides high tensile strength.</title>
        <authorList>
            <person name="Kono N."/>
            <person name="Nakamura H."/>
            <person name="Ohtoshi R."/>
            <person name="Tomita M."/>
            <person name="Numata K."/>
            <person name="Arakawa K."/>
        </authorList>
    </citation>
    <scope>NUCLEOTIDE SEQUENCE [LARGE SCALE GENOMIC DNA]</scope>
</reference>
<dbReference type="AlphaFoldDB" id="A0A4C2A5U4"/>
<keyword evidence="2" id="KW-1185">Reference proteome</keyword>
<gene>
    <name evidence="1" type="ORF">EVAR_67766_1</name>
</gene>
<evidence type="ECO:0000313" key="1">
    <source>
        <dbReference type="EMBL" id="GBP95560.1"/>
    </source>
</evidence>
<sequence>MSCHAPACVGCVRFSRTEKPPKQHIVWLLSVALLNRSLRTSSVAADRHGMPSARDCPMDAARWASRHRKSRGDFAQVESLSGVRDSGKRTGWMTV</sequence>
<name>A0A4C2A5U4_EUMVA</name>
<protein>
    <submittedName>
        <fullName evidence="1">Uncharacterized protein</fullName>
    </submittedName>
</protein>
<proteinExistence type="predicted"/>
<accession>A0A4C2A5U4</accession>
<evidence type="ECO:0000313" key="2">
    <source>
        <dbReference type="Proteomes" id="UP000299102"/>
    </source>
</evidence>